<comment type="caution">
    <text evidence="1">The sequence shown here is derived from an EMBL/GenBank/DDBJ whole genome shotgun (WGS) entry which is preliminary data.</text>
</comment>
<dbReference type="EMBL" id="JAASRN010000005">
    <property type="protein sequence ID" value="NIK74687.1"/>
    <property type="molecule type" value="Genomic_DNA"/>
</dbReference>
<evidence type="ECO:0008006" key="3">
    <source>
        <dbReference type="Google" id="ProtNLM"/>
    </source>
</evidence>
<dbReference type="Proteomes" id="UP000537126">
    <property type="component" value="Unassembled WGS sequence"/>
</dbReference>
<dbReference type="RefSeq" id="WP_166920700.1">
    <property type="nucleotide sequence ID" value="NZ_JAASRN010000005.1"/>
</dbReference>
<organism evidence="1 2">
    <name type="scientific">Thermonema lapsum</name>
    <dbReference type="NCBI Taxonomy" id="28195"/>
    <lineage>
        <taxon>Bacteria</taxon>
        <taxon>Pseudomonadati</taxon>
        <taxon>Bacteroidota</taxon>
        <taxon>Cytophagia</taxon>
        <taxon>Cytophagales</taxon>
        <taxon>Thermonemataceae</taxon>
        <taxon>Thermonema</taxon>
    </lineage>
</organism>
<name>A0A846MTY3_9BACT</name>
<dbReference type="InterPro" id="IPR011335">
    <property type="entry name" value="Restrct_endonuc-II-like"/>
</dbReference>
<evidence type="ECO:0000313" key="2">
    <source>
        <dbReference type="Proteomes" id="UP000537126"/>
    </source>
</evidence>
<gene>
    <name evidence="1" type="ORF">FHS56_002219</name>
</gene>
<protein>
    <recommendedName>
        <fullName evidence="3">DUF559 domain-containing protein</fullName>
    </recommendedName>
</protein>
<keyword evidence="2" id="KW-1185">Reference proteome</keyword>
<accession>A0A846MTY3</accession>
<reference evidence="1 2" key="1">
    <citation type="submission" date="2020-03" db="EMBL/GenBank/DDBJ databases">
        <title>Genomic Encyclopedia of Type Strains, Phase IV (KMG-IV): sequencing the most valuable type-strain genomes for metagenomic binning, comparative biology and taxonomic classification.</title>
        <authorList>
            <person name="Goeker M."/>
        </authorList>
    </citation>
    <scope>NUCLEOTIDE SEQUENCE [LARGE SCALE GENOMIC DNA]</scope>
    <source>
        <strain evidence="1 2">DSM 5718</strain>
    </source>
</reference>
<sequence>MLLSILILFFLLWLALRFFRGNNAPSAHRRLPLQWQMPEDGRYPLVLLPRDYKKTALPERLTNQPQKGSSELYFFRYLKRHFPGCVFDNLALRIKDTYYYPDFVLHYEPCGLWIDIEIDEPYSLPHGEPTHYIGADERRNQFFLDKGWGVVRFTEEQVVRQPLACCRFLAELLHALTGDDSFLLELKNTPELTIRPYPWTEEDSRYMATYKTRQSYLRLVR</sequence>
<dbReference type="SUPFAM" id="SSF52980">
    <property type="entry name" value="Restriction endonuclease-like"/>
    <property type="match status" value="1"/>
</dbReference>
<proteinExistence type="predicted"/>
<evidence type="ECO:0000313" key="1">
    <source>
        <dbReference type="EMBL" id="NIK74687.1"/>
    </source>
</evidence>
<dbReference type="AlphaFoldDB" id="A0A846MTY3"/>